<organism evidence="1 2">
    <name type="scientific">Panagrellus redivivus</name>
    <name type="common">Microworm</name>
    <dbReference type="NCBI Taxonomy" id="6233"/>
    <lineage>
        <taxon>Eukaryota</taxon>
        <taxon>Metazoa</taxon>
        <taxon>Ecdysozoa</taxon>
        <taxon>Nematoda</taxon>
        <taxon>Chromadorea</taxon>
        <taxon>Rhabditida</taxon>
        <taxon>Tylenchina</taxon>
        <taxon>Panagrolaimomorpha</taxon>
        <taxon>Panagrolaimoidea</taxon>
        <taxon>Panagrolaimidae</taxon>
        <taxon>Panagrellus</taxon>
    </lineage>
</organism>
<dbReference type="AlphaFoldDB" id="A0A7E5A1D3"/>
<dbReference type="WBParaSite" id="Pan_g7846.t1">
    <property type="protein sequence ID" value="Pan_g7846.t1"/>
    <property type="gene ID" value="Pan_g7846"/>
</dbReference>
<keyword evidence="1" id="KW-1185">Reference proteome</keyword>
<dbReference type="Proteomes" id="UP000492821">
    <property type="component" value="Unassembled WGS sequence"/>
</dbReference>
<accession>A0A7E5A1D3</accession>
<proteinExistence type="predicted"/>
<evidence type="ECO:0000313" key="2">
    <source>
        <dbReference type="WBParaSite" id="Pan_g7846.t1"/>
    </source>
</evidence>
<name>A0A7E5A1D3_PANRE</name>
<reference evidence="1" key="1">
    <citation type="journal article" date="2013" name="Genetics">
        <title>The draft genome and transcriptome of Panagrellus redivivus are shaped by the harsh demands of a free-living lifestyle.</title>
        <authorList>
            <person name="Srinivasan J."/>
            <person name="Dillman A.R."/>
            <person name="Macchietto M.G."/>
            <person name="Heikkinen L."/>
            <person name="Lakso M."/>
            <person name="Fracchia K.M."/>
            <person name="Antoshechkin I."/>
            <person name="Mortazavi A."/>
            <person name="Wong G."/>
            <person name="Sternberg P.W."/>
        </authorList>
    </citation>
    <scope>NUCLEOTIDE SEQUENCE [LARGE SCALE GENOMIC DNA]</scope>
    <source>
        <strain evidence="1">MT8872</strain>
    </source>
</reference>
<reference evidence="2" key="2">
    <citation type="submission" date="2020-10" db="UniProtKB">
        <authorList>
            <consortium name="WormBaseParasite"/>
        </authorList>
    </citation>
    <scope>IDENTIFICATION</scope>
</reference>
<evidence type="ECO:0000313" key="1">
    <source>
        <dbReference type="Proteomes" id="UP000492821"/>
    </source>
</evidence>
<sequence>MDSHVLGILIALFGNMNFEEPYIPISYLDRSEFQHANHDALEFLGNLSVEDMSSVIDAARNLGYQLLLDCCIVFVIKAINNLTAERHRQEISR</sequence>
<protein>
    <submittedName>
        <fullName evidence="2">Ankyrin repeat protein</fullName>
    </submittedName>
</protein>